<name>A0AAD8V616_9PEZI</name>
<feature type="signal peptide" evidence="1">
    <location>
        <begin position="1"/>
        <end position="23"/>
    </location>
</feature>
<comment type="caution">
    <text evidence="2">The sequence shown here is derived from an EMBL/GenBank/DDBJ whole genome shotgun (WGS) entry which is preliminary data.</text>
</comment>
<sequence length="77" mass="8586">MGLSRRLTGWAWCACLVAQAARAGGRLWRACVSGGIRRRRGRSALHLQAPVLTQHEVDGRIDDYRHPATTYKEGPDE</sequence>
<accession>A0AAD8V616</accession>
<keyword evidence="3" id="KW-1185">Reference proteome</keyword>
<keyword evidence="1" id="KW-0732">Signal</keyword>
<proteinExistence type="predicted"/>
<organism evidence="2 3">
    <name type="scientific">Colletotrichum navitas</name>
    <dbReference type="NCBI Taxonomy" id="681940"/>
    <lineage>
        <taxon>Eukaryota</taxon>
        <taxon>Fungi</taxon>
        <taxon>Dikarya</taxon>
        <taxon>Ascomycota</taxon>
        <taxon>Pezizomycotina</taxon>
        <taxon>Sordariomycetes</taxon>
        <taxon>Hypocreomycetidae</taxon>
        <taxon>Glomerellales</taxon>
        <taxon>Glomerellaceae</taxon>
        <taxon>Colletotrichum</taxon>
        <taxon>Colletotrichum graminicola species complex</taxon>
    </lineage>
</organism>
<feature type="chain" id="PRO_5042288532" evidence="1">
    <location>
        <begin position="24"/>
        <end position="77"/>
    </location>
</feature>
<dbReference type="Proteomes" id="UP001230504">
    <property type="component" value="Unassembled WGS sequence"/>
</dbReference>
<dbReference type="GeneID" id="85435317"/>
<gene>
    <name evidence="2" type="ORF">LY79DRAFT_153534</name>
</gene>
<evidence type="ECO:0000256" key="1">
    <source>
        <dbReference type="SAM" id="SignalP"/>
    </source>
</evidence>
<dbReference type="RefSeq" id="XP_060415502.1">
    <property type="nucleotide sequence ID" value="XM_060551077.1"/>
</dbReference>
<evidence type="ECO:0000313" key="2">
    <source>
        <dbReference type="EMBL" id="KAK1594319.1"/>
    </source>
</evidence>
<reference evidence="2" key="1">
    <citation type="submission" date="2021-06" db="EMBL/GenBank/DDBJ databases">
        <title>Comparative genomics, transcriptomics and evolutionary studies reveal genomic signatures of adaptation to plant cell wall in hemibiotrophic fungi.</title>
        <authorList>
            <consortium name="DOE Joint Genome Institute"/>
            <person name="Baroncelli R."/>
            <person name="Diaz J.F."/>
            <person name="Benocci T."/>
            <person name="Peng M."/>
            <person name="Battaglia E."/>
            <person name="Haridas S."/>
            <person name="Andreopoulos W."/>
            <person name="Labutti K."/>
            <person name="Pangilinan J."/>
            <person name="Floch G.L."/>
            <person name="Makela M.R."/>
            <person name="Henrissat B."/>
            <person name="Grigoriev I.V."/>
            <person name="Crouch J.A."/>
            <person name="De Vries R.P."/>
            <person name="Sukno S.A."/>
            <person name="Thon M.R."/>
        </authorList>
    </citation>
    <scope>NUCLEOTIDE SEQUENCE</scope>
    <source>
        <strain evidence="2">CBS 125086</strain>
    </source>
</reference>
<evidence type="ECO:0000313" key="3">
    <source>
        <dbReference type="Proteomes" id="UP001230504"/>
    </source>
</evidence>
<dbReference type="AlphaFoldDB" id="A0AAD8V616"/>
<dbReference type="EMBL" id="JAHLJV010000020">
    <property type="protein sequence ID" value="KAK1594319.1"/>
    <property type="molecule type" value="Genomic_DNA"/>
</dbReference>
<protein>
    <submittedName>
        <fullName evidence="2">Uncharacterized protein</fullName>
    </submittedName>
</protein>